<proteinExistence type="predicted"/>
<accession>A0ABW4L1Y1</accession>
<evidence type="ECO:0000256" key="1">
    <source>
        <dbReference type="SAM" id="MobiDB-lite"/>
    </source>
</evidence>
<gene>
    <name evidence="2" type="ORF">ACFSF0_18330</name>
</gene>
<dbReference type="RefSeq" id="WP_187265708.1">
    <property type="nucleotide sequence ID" value="NZ_JBHUEJ010000045.1"/>
</dbReference>
<evidence type="ECO:0000313" key="2">
    <source>
        <dbReference type="EMBL" id="MFD1712558.1"/>
    </source>
</evidence>
<feature type="region of interest" description="Disordered" evidence="1">
    <location>
        <begin position="1"/>
        <end position="22"/>
    </location>
</feature>
<organism evidence="2 3">
    <name type="scientific">Ottowia flava</name>
    <dbReference type="NCBI Taxonomy" id="2675430"/>
    <lineage>
        <taxon>Bacteria</taxon>
        <taxon>Pseudomonadati</taxon>
        <taxon>Pseudomonadota</taxon>
        <taxon>Betaproteobacteria</taxon>
        <taxon>Burkholderiales</taxon>
        <taxon>Comamonadaceae</taxon>
        <taxon>Ottowia</taxon>
    </lineage>
</organism>
<protein>
    <submittedName>
        <fullName evidence="2">DUF2894 domain-containing protein</fullName>
    </submittedName>
</protein>
<dbReference type="Pfam" id="PF11445">
    <property type="entry name" value="DUF2894"/>
    <property type="match status" value="1"/>
</dbReference>
<dbReference type="InterPro" id="IPR021549">
    <property type="entry name" value="DUF2894"/>
</dbReference>
<name>A0ABW4L1Y1_9BURK</name>
<feature type="region of interest" description="Disordered" evidence="1">
    <location>
        <begin position="196"/>
        <end position="231"/>
    </location>
</feature>
<reference evidence="3" key="1">
    <citation type="journal article" date="2019" name="Int. J. Syst. Evol. Microbiol.">
        <title>The Global Catalogue of Microorganisms (GCM) 10K type strain sequencing project: providing services to taxonomists for standard genome sequencing and annotation.</title>
        <authorList>
            <consortium name="The Broad Institute Genomics Platform"/>
            <consortium name="The Broad Institute Genome Sequencing Center for Infectious Disease"/>
            <person name="Wu L."/>
            <person name="Ma J."/>
        </authorList>
    </citation>
    <scope>NUCLEOTIDE SEQUENCE [LARGE SCALE GENOMIC DNA]</scope>
    <source>
        <strain evidence="3">LMG 29247</strain>
    </source>
</reference>
<dbReference type="Proteomes" id="UP001597304">
    <property type="component" value="Unassembled WGS sequence"/>
</dbReference>
<keyword evidence="3" id="KW-1185">Reference proteome</keyword>
<comment type="caution">
    <text evidence="2">The sequence shown here is derived from an EMBL/GenBank/DDBJ whole genome shotgun (WGS) entry which is preliminary data.</text>
</comment>
<sequence length="231" mass="24103">MGDPVAPVTDDGADMAPQPTPLRAALDAARAAGGPSADPARWQRIEALARRAEAHHGAMRQLLDARLQALLAGAKPPVDAGGEAAVNAALPASPVQTLRALRAHLEPVRPDAAEASAAPRDLKVVQTHRAAWTQLRAEQRVAQSQTALPDQAGPLNSQLLLHRALTLMRETAPGYLQHFMGQAEALMWLERALAAPPPAAKSAPRGKPVKAPASSARGRPTGKTAGRAARG</sequence>
<dbReference type="EMBL" id="JBHUEJ010000045">
    <property type="protein sequence ID" value="MFD1712558.1"/>
    <property type="molecule type" value="Genomic_DNA"/>
</dbReference>
<evidence type="ECO:0000313" key="3">
    <source>
        <dbReference type="Proteomes" id="UP001597304"/>
    </source>
</evidence>